<comment type="subcellular location">
    <subcellularLocation>
        <location evidence="2">Nucleus</location>
        <location evidence="2">Nucleolus</location>
    </subcellularLocation>
</comment>
<feature type="domain" description="Ribosome-assembly protein 3 C-terminal" evidence="9">
    <location>
        <begin position="140"/>
        <end position="185"/>
    </location>
</feature>
<dbReference type="EMBL" id="OZ004257">
    <property type="protein sequence ID" value="CAK7908027.1"/>
    <property type="molecule type" value="Genomic_DNA"/>
</dbReference>
<evidence type="ECO:0000256" key="6">
    <source>
        <dbReference type="ARBA" id="ARBA00023242"/>
    </source>
</evidence>
<dbReference type="PANTHER" id="PTHR28127">
    <property type="entry name" value="RIBOSOME ASSEMBLY PROTEIN 3"/>
    <property type="match status" value="1"/>
</dbReference>
<reference evidence="10 11" key="1">
    <citation type="submission" date="2024-01" db="EMBL/GenBank/DDBJ databases">
        <authorList>
            <consortium name="Genoscope - CEA"/>
            <person name="William W."/>
        </authorList>
    </citation>
    <scope>NUCLEOTIDE SEQUENCE [LARGE SCALE GENOMIC DNA]</scope>
    <source>
        <strain evidence="10 11">29B2s-10</strain>
    </source>
</reference>
<evidence type="ECO:0000256" key="4">
    <source>
        <dbReference type="ARBA" id="ARBA00015339"/>
    </source>
</evidence>
<evidence type="ECO:0000256" key="1">
    <source>
        <dbReference type="ARBA" id="ARBA00003035"/>
    </source>
</evidence>
<keyword evidence="7" id="KW-0687">Ribonucleoprotein</keyword>
<feature type="compositionally biased region" description="Low complexity" evidence="8">
    <location>
        <begin position="33"/>
        <end position="44"/>
    </location>
</feature>
<gene>
    <name evidence="10" type="primary">RSA3</name>
    <name evidence="10" type="ORF">CAAN4_E08306</name>
</gene>
<accession>A0ABP0EEI2</accession>
<evidence type="ECO:0000313" key="10">
    <source>
        <dbReference type="EMBL" id="CAK7908027.1"/>
    </source>
</evidence>
<proteinExistence type="inferred from homology"/>
<keyword evidence="11" id="KW-1185">Reference proteome</keyword>
<evidence type="ECO:0000259" key="9">
    <source>
        <dbReference type="Pfam" id="PF14615"/>
    </source>
</evidence>
<dbReference type="InterPro" id="IPR051898">
    <property type="entry name" value="Ribosome_Assembly_3"/>
</dbReference>
<dbReference type="Proteomes" id="UP001497600">
    <property type="component" value="Chromosome E"/>
</dbReference>
<feature type="region of interest" description="Disordered" evidence="8">
    <location>
        <begin position="1"/>
        <end position="71"/>
    </location>
</feature>
<sequence>MGAAQVRNETIDSKSKNNRRRRKKRRTEDFSSDSESSSSSSSSEDSQDEDEAKEEEKAITHPVQKKVAKIDIDDVDMLSEEEEDGKSGVIPQTLSEETHEKISNIKLTTTALSNSTGFGKGSTVNGSKVKETLIKDRAQLNNEYLMLMASNFGNDLDELRKKPDFSEKSLVILAKALQSGSNMFDDDTLNAILSK</sequence>
<organism evidence="10 11">
    <name type="scientific">[Candida] anglica</name>
    <dbReference type="NCBI Taxonomy" id="148631"/>
    <lineage>
        <taxon>Eukaryota</taxon>
        <taxon>Fungi</taxon>
        <taxon>Dikarya</taxon>
        <taxon>Ascomycota</taxon>
        <taxon>Saccharomycotina</taxon>
        <taxon>Pichiomycetes</taxon>
        <taxon>Debaryomycetaceae</taxon>
        <taxon>Kurtzmaniella</taxon>
    </lineage>
</organism>
<comment type="function">
    <text evidence="1">Required for efficient biogenesis of the 60S ribosomal subunit.</text>
</comment>
<evidence type="ECO:0000256" key="3">
    <source>
        <dbReference type="ARBA" id="ARBA00006256"/>
    </source>
</evidence>
<feature type="compositionally biased region" description="Basic residues" evidence="8">
    <location>
        <begin position="16"/>
        <end position="25"/>
    </location>
</feature>
<dbReference type="Pfam" id="PF14615">
    <property type="entry name" value="Rsa3"/>
    <property type="match status" value="1"/>
</dbReference>
<name>A0ABP0EEI2_9ASCO</name>
<dbReference type="InterPro" id="IPR028217">
    <property type="entry name" value="Rsa3_C"/>
</dbReference>
<dbReference type="PANTHER" id="PTHR28127:SF1">
    <property type="entry name" value="RIBOSOME ASSEMBLY PROTEIN 3"/>
    <property type="match status" value="1"/>
</dbReference>
<keyword evidence="6" id="KW-0539">Nucleus</keyword>
<evidence type="ECO:0000256" key="7">
    <source>
        <dbReference type="ARBA" id="ARBA00023274"/>
    </source>
</evidence>
<evidence type="ECO:0000256" key="5">
    <source>
        <dbReference type="ARBA" id="ARBA00022517"/>
    </source>
</evidence>
<protein>
    <recommendedName>
        <fullName evidence="4">Ribosome assembly protein 3</fullName>
    </recommendedName>
</protein>
<comment type="similarity">
    <text evidence="3">Belongs to the RSA3 family.</text>
</comment>
<evidence type="ECO:0000256" key="2">
    <source>
        <dbReference type="ARBA" id="ARBA00004604"/>
    </source>
</evidence>
<evidence type="ECO:0000313" key="11">
    <source>
        <dbReference type="Proteomes" id="UP001497600"/>
    </source>
</evidence>
<evidence type="ECO:0000256" key="8">
    <source>
        <dbReference type="SAM" id="MobiDB-lite"/>
    </source>
</evidence>
<keyword evidence="5" id="KW-0690">Ribosome biogenesis</keyword>